<feature type="transmembrane region" description="Helical" evidence="9">
    <location>
        <begin position="427"/>
        <end position="450"/>
    </location>
</feature>
<protein>
    <recommendedName>
        <fullName evidence="9">Magnesium transporter MgtE</fullName>
    </recommendedName>
</protein>
<gene>
    <name evidence="11" type="primary">mgtE</name>
    <name evidence="11" type="ORF">H2508_07735</name>
</gene>
<evidence type="ECO:0000256" key="2">
    <source>
        <dbReference type="ARBA" id="ARBA00009749"/>
    </source>
</evidence>
<dbReference type="GO" id="GO:0046872">
    <property type="term" value="F:metal ion binding"/>
    <property type="evidence" value="ECO:0007669"/>
    <property type="project" value="UniProtKB-KW"/>
</dbReference>
<feature type="transmembrane region" description="Helical" evidence="9">
    <location>
        <begin position="362"/>
        <end position="384"/>
    </location>
</feature>
<comment type="function">
    <text evidence="9">Acts as a magnesium transporter.</text>
</comment>
<dbReference type="InterPro" id="IPR038076">
    <property type="entry name" value="MgtE_N_sf"/>
</dbReference>
<dbReference type="RefSeq" id="WP_182171470.1">
    <property type="nucleotide sequence ID" value="NZ_JACFXU010000014.1"/>
</dbReference>
<dbReference type="SUPFAM" id="SSF54631">
    <property type="entry name" value="CBS-domain pair"/>
    <property type="match status" value="1"/>
</dbReference>
<feature type="domain" description="CBS" evidence="10">
    <location>
        <begin position="142"/>
        <end position="205"/>
    </location>
</feature>
<evidence type="ECO:0000256" key="7">
    <source>
        <dbReference type="ARBA" id="ARBA00023136"/>
    </source>
</evidence>
<dbReference type="Gene3D" id="1.25.60.10">
    <property type="entry name" value="MgtE N-terminal domain-like"/>
    <property type="match status" value="1"/>
</dbReference>
<name>A0A7W2YJD0_9GAMM</name>
<evidence type="ECO:0000313" key="11">
    <source>
        <dbReference type="EMBL" id="MBA6413000.1"/>
    </source>
</evidence>
<sequence length="451" mass="49522">MALVKTPKSQQQLDRLSAALESGTFVDVKRMLNGLPAHDVAHLLESSPPKFRHTLWRMVDRENEGEVINELNDELRVHFLSDMNASEVAHITEHLEDDDVADILQQLPDAVTREVLEAMDHHDRARIERVLQYPDDTAGGLMNTDTITVRPSLTLDVVLRYLRRHEEIPKMTDSLFVVNRNDQFIGLLPLRTLLVSDASATVREMMDTNIEAIPAYMPDDQVARLFEGNDWVSAPVIGDSGQLVGRITIDDVVDVIREDADHSLTSMAGLEEDLDTFAPVFRTASRRAIWLGINLLTAFLASSVINIFQGTIEKVVALAVLMPIVASMGGIAGTQTLTVLVRGIALGHVTPKNGWWLINREVAVGILNGMLWACVVGLAASAWFDDWHLGLIIAAAMVINLVTACLTGAMLPLLLKRIDIDPALAGGVVLTTVTDVVGFVSFLGLATWFYG</sequence>
<dbReference type="NCBIfam" id="TIGR00400">
    <property type="entry name" value="mgtE"/>
    <property type="match status" value="1"/>
</dbReference>
<dbReference type="GO" id="GO:0015095">
    <property type="term" value="F:magnesium ion transmembrane transporter activity"/>
    <property type="evidence" value="ECO:0007669"/>
    <property type="project" value="UniProtKB-UniRule"/>
</dbReference>
<dbReference type="GO" id="GO:0005886">
    <property type="term" value="C:plasma membrane"/>
    <property type="evidence" value="ECO:0007669"/>
    <property type="project" value="UniProtKB-SubCell"/>
</dbReference>
<dbReference type="Pfam" id="PF03448">
    <property type="entry name" value="MgtE_N"/>
    <property type="match status" value="1"/>
</dbReference>
<keyword evidence="5 9" id="KW-0460">Magnesium</keyword>
<dbReference type="EMBL" id="JACFXU010000014">
    <property type="protein sequence ID" value="MBA6413000.1"/>
    <property type="molecule type" value="Genomic_DNA"/>
</dbReference>
<feature type="transmembrane region" description="Helical" evidence="9">
    <location>
        <begin position="288"/>
        <end position="309"/>
    </location>
</feature>
<dbReference type="InterPro" id="IPR006667">
    <property type="entry name" value="SLC41_membr_dom"/>
</dbReference>
<evidence type="ECO:0000256" key="3">
    <source>
        <dbReference type="ARBA" id="ARBA00022448"/>
    </source>
</evidence>
<dbReference type="AlphaFoldDB" id="A0A7W2YJD0"/>
<dbReference type="InterPro" id="IPR006669">
    <property type="entry name" value="MgtE_transporter"/>
</dbReference>
<keyword evidence="8" id="KW-0129">CBS domain</keyword>
<dbReference type="PANTHER" id="PTHR43773:SF1">
    <property type="entry name" value="MAGNESIUM TRANSPORTER MGTE"/>
    <property type="match status" value="1"/>
</dbReference>
<keyword evidence="12" id="KW-1185">Reference proteome</keyword>
<evidence type="ECO:0000256" key="4">
    <source>
        <dbReference type="ARBA" id="ARBA00022692"/>
    </source>
</evidence>
<proteinExistence type="inferred from homology"/>
<evidence type="ECO:0000256" key="9">
    <source>
        <dbReference type="RuleBase" id="RU362011"/>
    </source>
</evidence>
<evidence type="ECO:0000259" key="10">
    <source>
        <dbReference type="PROSITE" id="PS51371"/>
    </source>
</evidence>
<comment type="caution">
    <text evidence="11">The sequence shown here is derived from an EMBL/GenBank/DDBJ whole genome shotgun (WGS) entry which is preliminary data.</text>
</comment>
<accession>A0A7W2YJD0</accession>
<dbReference type="SUPFAM" id="SSF161093">
    <property type="entry name" value="MgtE membrane domain-like"/>
    <property type="match status" value="1"/>
</dbReference>
<evidence type="ECO:0000256" key="6">
    <source>
        <dbReference type="ARBA" id="ARBA00022989"/>
    </source>
</evidence>
<dbReference type="SMART" id="SM00924">
    <property type="entry name" value="MgtE_N"/>
    <property type="match status" value="1"/>
</dbReference>
<evidence type="ECO:0000256" key="5">
    <source>
        <dbReference type="ARBA" id="ARBA00022842"/>
    </source>
</evidence>
<dbReference type="InterPro" id="IPR006668">
    <property type="entry name" value="Mg_transptr_MgtE_intracell_dom"/>
</dbReference>
<feature type="domain" description="CBS" evidence="10">
    <location>
        <begin position="206"/>
        <end position="264"/>
    </location>
</feature>
<evidence type="ECO:0000256" key="1">
    <source>
        <dbReference type="ARBA" id="ARBA00004141"/>
    </source>
</evidence>
<keyword evidence="4 9" id="KW-0812">Transmembrane</keyword>
<keyword evidence="9" id="KW-0479">Metal-binding</keyword>
<dbReference type="InterPro" id="IPR046342">
    <property type="entry name" value="CBS_dom_sf"/>
</dbReference>
<evidence type="ECO:0000256" key="8">
    <source>
        <dbReference type="PROSITE-ProRule" id="PRU00703"/>
    </source>
</evidence>
<dbReference type="Pfam" id="PF01769">
    <property type="entry name" value="MgtE"/>
    <property type="match status" value="1"/>
</dbReference>
<keyword evidence="3 9" id="KW-0813">Transport</keyword>
<comment type="similarity">
    <text evidence="2 9">Belongs to the SLC41A transporter family.</text>
</comment>
<dbReference type="PANTHER" id="PTHR43773">
    <property type="entry name" value="MAGNESIUM TRANSPORTER MGTE"/>
    <property type="match status" value="1"/>
</dbReference>
<keyword evidence="7 9" id="KW-0472">Membrane</keyword>
<dbReference type="PROSITE" id="PS51371">
    <property type="entry name" value="CBS"/>
    <property type="match status" value="2"/>
</dbReference>
<dbReference type="SUPFAM" id="SSF158791">
    <property type="entry name" value="MgtE N-terminal domain-like"/>
    <property type="match status" value="1"/>
</dbReference>
<dbReference type="InterPro" id="IPR000644">
    <property type="entry name" value="CBS_dom"/>
</dbReference>
<keyword evidence="9" id="KW-1003">Cell membrane</keyword>
<reference evidence="11 12" key="1">
    <citation type="submission" date="2020-07" db="EMBL/GenBank/DDBJ databases">
        <title>Halieaceae bacterium, F7430, whole genome shotgun sequencing project.</title>
        <authorList>
            <person name="Jiang S."/>
            <person name="Liu Z.W."/>
            <person name="Du Z.J."/>
        </authorList>
    </citation>
    <scope>NUCLEOTIDE SEQUENCE [LARGE SCALE GENOMIC DNA]</scope>
    <source>
        <strain evidence="11 12">F7430</strain>
    </source>
</reference>
<dbReference type="Pfam" id="PF00571">
    <property type="entry name" value="CBS"/>
    <property type="match status" value="2"/>
</dbReference>
<feature type="transmembrane region" description="Helical" evidence="9">
    <location>
        <begin position="315"/>
        <end position="341"/>
    </location>
</feature>
<dbReference type="Proteomes" id="UP000539350">
    <property type="component" value="Unassembled WGS sequence"/>
</dbReference>
<dbReference type="Gene3D" id="1.10.357.20">
    <property type="entry name" value="SLC41 divalent cation transporters, integral membrane domain"/>
    <property type="match status" value="1"/>
</dbReference>
<comment type="subunit">
    <text evidence="9">Homodimer.</text>
</comment>
<dbReference type="InterPro" id="IPR036739">
    <property type="entry name" value="SLC41_membr_dom_sf"/>
</dbReference>
<evidence type="ECO:0000313" key="12">
    <source>
        <dbReference type="Proteomes" id="UP000539350"/>
    </source>
</evidence>
<keyword evidence="6 9" id="KW-1133">Transmembrane helix</keyword>
<organism evidence="11 12">
    <name type="scientific">Sediminihaliea albiluteola</name>
    <dbReference type="NCBI Taxonomy" id="2758564"/>
    <lineage>
        <taxon>Bacteria</taxon>
        <taxon>Pseudomonadati</taxon>
        <taxon>Pseudomonadota</taxon>
        <taxon>Gammaproteobacteria</taxon>
        <taxon>Cellvibrionales</taxon>
        <taxon>Halieaceae</taxon>
        <taxon>Sediminihaliea</taxon>
    </lineage>
</organism>
<comment type="subcellular location">
    <subcellularLocation>
        <location evidence="9">Cell membrane</location>
        <topology evidence="9">Multi-pass membrane protein</topology>
    </subcellularLocation>
    <subcellularLocation>
        <location evidence="1">Membrane</location>
        <topology evidence="1">Multi-pass membrane protein</topology>
    </subcellularLocation>
</comment>
<feature type="transmembrane region" description="Helical" evidence="9">
    <location>
        <begin position="390"/>
        <end position="415"/>
    </location>
</feature>
<dbReference type="CDD" id="cd04606">
    <property type="entry name" value="CBS_pair_Mg_transporter"/>
    <property type="match status" value="1"/>
</dbReference>
<dbReference type="Gene3D" id="3.10.580.10">
    <property type="entry name" value="CBS-domain"/>
    <property type="match status" value="1"/>
</dbReference>